<name>A0A9D2CE31_9FIRM</name>
<dbReference type="CDD" id="cd00077">
    <property type="entry name" value="HDc"/>
    <property type="match status" value="1"/>
</dbReference>
<dbReference type="EMBL" id="DXCX01000125">
    <property type="protein sequence ID" value="HIY74591.1"/>
    <property type="molecule type" value="Genomic_DNA"/>
</dbReference>
<feature type="domain" description="HD-GYP" evidence="1">
    <location>
        <begin position="96"/>
        <end position="286"/>
    </location>
</feature>
<reference evidence="2" key="2">
    <citation type="submission" date="2021-04" db="EMBL/GenBank/DDBJ databases">
        <authorList>
            <person name="Gilroy R."/>
        </authorList>
    </citation>
    <scope>NUCLEOTIDE SEQUENCE</scope>
    <source>
        <strain evidence="2">CHK33-7979</strain>
    </source>
</reference>
<sequence length="286" mass="32117">MRLFVALVPPEGLRRDLERRGEELRGLCRRGRVVPWENIHLTLAFLGETDRRDAVERAMGRAAGAPFSLHTARPGLHPGHEPRRTLLPTELTMEESEELARLWFRKLEGLCRFRPALALDRCRQLGVLTTCLARGYVARHPEGPLTEDDAALIGMAAPFCDIGMLGLPDPEDHREEGDPRHTILGHELLAVEGDLPLLRYGAEIALWHHRNADGSGWPQDMDGEAPLSAMLVHTALRLQHYLHYYQGYEDALDRAVRTMKGEVGSILTEEMAGLLEETQQLRAALL</sequence>
<evidence type="ECO:0000259" key="1">
    <source>
        <dbReference type="PROSITE" id="PS51832"/>
    </source>
</evidence>
<evidence type="ECO:0000313" key="2">
    <source>
        <dbReference type="EMBL" id="HIY74591.1"/>
    </source>
</evidence>
<dbReference type="SUPFAM" id="SSF109604">
    <property type="entry name" value="HD-domain/PDEase-like"/>
    <property type="match status" value="1"/>
</dbReference>
<comment type="caution">
    <text evidence="2">The sequence shown here is derived from an EMBL/GenBank/DDBJ whole genome shotgun (WGS) entry which is preliminary data.</text>
</comment>
<dbReference type="InterPro" id="IPR037522">
    <property type="entry name" value="HD_GYP_dom"/>
</dbReference>
<dbReference type="Pfam" id="PF02834">
    <property type="entry name" value="LigT_PEase"/>
    <property type="match status" value="1"/>
</dbReference>
<gene>
    <name evidence="2" type="ORF">H9826_11595</name>
</gene>
<proteinExistence type="predicted"/>
<reference evidence="2" key="1">
    <citation type="journal article" date="2021" name="PeerJ">
        <title>Extensive microbial diversity within the chicken gut microbiome revealed by metagenomics and culture.</title>
        <authorList>
            <person name="Gilroy R."/>
            <person name="Ravi A."/>
            <person name="Getino M."/>
            <person name="Pursley I."/>
            <person name="Horton D.L."/>
            <person name="Alikhan N.F."/>
            <person name="Baker D."/>
            <person name="Gharbi K."/>
            <person name="Hall N."/>
            <person name="Watson M."/>
            <person name="Adriaenssens E.M."/>
            <person name="Foster-Nyarko E."/>
            <person name="Jarju S."/>
            <person name="Secka A."/>
            <person name="Antonio M."/>
            <person name="Oren A."/>
            <person name="Chaudhuri R.R."/>
            <person name="La Ragione R."/>
            <person name="Hildebrand F."/>
            <person name="Pallen M.J."/>
        </authorList>
    </citation>
    <scope>NUCLEOTIDE SEQUENCE</scope>
    <source>
        <strain evidence="2">CHK33-7979</strain>
    </source>
</reference>
<dbReference type="Proteomes" id="UP000886824">
    <property type="component" value="Unassembled WGS sequence"/>
</dbReference>
<organism evidence="2 3">
    <name type="scientific">Candidatus Intestinimonas merdavium</name>
    <dbReference type="NCBI Taxonomy" id="2838622"/>
    <lineage>
        <taxon>Bacteria</taxon>
        <taxon>Bacillati</taxon>
        <taxon>Bacillota</taxon>
        <taxon>Clostridia</taxon>
        <taxon>Eubacteriales</taxon>
        <taxon>Intestinimonas</taxon>
    </lineage>
</organism>
<dbReference type="InterPro" id="IPR014051">
    <property type="entry name" value="Phosphoesterase_HXTX"/>
</dbReference>
<dbReference type="InterPro" id="IPR003607">
    <property type="entry name" value="HD/PDEase_dom"/>
</dbReference>
<dbReference type="InterPro" id="IPR009097">
    <property type="entry name" value="Cyclic_Pdiesterase"/>
</dbReference>
<evidence type="ECO:0000313" key="3">
    <source>
        <dbReference type="Proteomes" id="UP000886824"/>
    </source>
</evidence>
<accession>A0A9D2CE31</accession>
<dbReference type="SUPFAM" id="SSF55144">
    <property type="entry name" value="LigT-like"/>
    <property type="match status" value="1"/>
</dbReference>
<dbReference type="PROSITE" id="PS51832">
    <property type="entry name" value="HD_GYP"/>
    <property type="match status" value="1"/>
</dbReference>
<dbReference type="Gene3D" id="3.90.1140.10">
    <property type="entry name" value="Cyclic phosphodiesterase"/>
    <property type="match status" value="1"/>
</dbReference>
<dbReference type="Gene3D" id="1.10.3210.10">
    <property type="entry name" value="Hypothetical protein af1432"/>
    <property type="match status" value="1"/>
</dbReference>
<protein>
    <recommendedName>
        <fullName evidence="1">HD-GYP domain-containing protein</fullName>
    </recommendedName>
</protein>
<dbReference type="AlphaFoldDB" id="A0A9D2CE31"/>